<feature type="transmembrane region" description="Helical" evidence="6">
    <location>
        <begin position="66"/>
        <end position="84"/>
    </location>
</feature>
<gene>
    <name evidence="8" type="ORF">E3N88_34042</name>
</gene>
<evidence type="ECO:0000259" key="7">
    <source>
        <dbReference type="PROSITE" id="PS50850"/>
    </source>
</evidence>
<accession>A0A5N6MEG7</accession>
<dbReference type="PANTHER" id="PTHR33430">
    <property type="entry name" value="MATERNAL EFFECT EMBRYO ARREST PROTEIN"/>
    <property type="match status" value="1"/>
</dbReference>
<feature type="transmembrane region" description="Helical" evidence="6">
    <location>
        <begin position="117"/>
        <end position="139"/>
    </location>
</feature>
<comment type="caution">
    <text evidence="8">The sequence shown here is derived from an EMBL/GenBank/DDBJ whole genome shotgun (WGS) entry which is preliminary data.</text>
</comment>
<proteinExistence type="inferred from homology"/>
<evidence type="ECO:0000313" key="8">
    <source>
        <dbReference type="EMBL" id="KAD3338521.1"/>
    </source>
</evidence>
<dbReference type="EMBL" id="SZYD01000016">
    <property type="protein sequence ID" value="KAD3338521.1"/>
    <property type="molecule type" value="Genomic_DNA"/>
</dbReference>
<dbReference type="SUPFAM" id="SSF103473">
    <property type="entry name" value="MFS general substrate transporter"/>
    <property type="match status" value="1"/>
</dbReference>
<feature type="transmembrane region" description="Helical" evidence="6">
    <location>
        <begin position="151"/>
        <end position="173"/>
    </location>
</feature>
<feature type="transmembrane region" description="Helical" evidence="6">
    <location>
        <begin position="178"/>
        <end position="196"/>
    </location>
</feature>
<dbReference type="AlphaFoldDB" id="A0A5N6MEG7"/>
<comment type="similarity">
    <text evidence="5">Belongs to the major facilitator superfamily. Phosphate:H(+) symporter (TC 2.A.1.9) family.</text>
</comment>
<dbReference type="GO" id="GO:0016020">
    <property type="term" value="C:membrane"/>
    <property type="evidence" value="ECO:0007669"/>
    <property type="project" value="UniProtKB-SubCell"/>
</dbReference>
<sequence>MTITNLQSTTVHMMALDGIVNVNSLFTLGLFLGLAINPTDPSYTLVNPSDTACRATSSLAENLVEFHVYSFSSFLFSSLIAFGLKQAIRTVKDGDTRVEVSDGTVAHVNLRILRAGIVASAAGSVSGCLFLTLALIDLVQIKLGKLACFDWYGVAAVGPLVILVPSALVIYVLMISRLLAGVGIGSSVMIAPVYIAEISPIVSPGSFTSFPEIFINLGILLGYDSSYAFSGFPAHINWRMMLAFGILPSVFIAFALCIILESPRWLVMQNRIYEARSVLLKTLDVEAEVEERLSEILKAAGIGIENQEEKGVWRRSRLWKRAAVLG</sequence>
<reference evidence="8 9" key="1">
    <citation type="submission" date="2019-05" db="EMBL/GenBank/DDBJ databases">
        <title>Mikania micrantha, genome provides insights into the molecular mechanism of rapid growth.</title>
        <authorList>
            <person name="Liu B."/>
        </authorList>
    </citation>
    <scope>NUCLEOTIDE SEQUENCE [LARGE SCALE GENOMIC DNA]</scope>
    <source>
        <strain evidence="8">NLD-2019</strain>
        <tissue evidence="8">Leaf</tissue>
    </source>
</reference>
<evidence type="ECO:0000256" key="1">
    <source>
        <dbReference type="ARBA" id="ARBA00004141"/>
    </source>
</evidence>
<name>A0A5N6MEG7_9ASTR</name>
<organism evidence="8 9">
    <name type="scientific">Mikania micrantha</name>
    <name type="common">bitter vine</name>
    <dbReference type="NCBI Taxonomy" id="192012"/>
    <lineage>
        <taxon>Eukaryota</taxon>
        <taxon>Viridiplantae</taxon>
        <taxon>Streptophyta</taxon>
        <taxon>Embryophyta</taxon>
        <taxon>Tracheophyta</taxon>
        <taxon>Spermatophyta</taxon>
        <taxon>Magnoliopsida</taxon>
        <taxon>eudicotyledons</taxon>
        <taxon>Gunneridae</taxon>
        <taxon>Pentapetalae</taxon>
        <taxon>asterids</taxon>
        <taxon>campanulids</taxon>
        <taxon>Asterales</taxon>
        <taxon>Asteraceae</taxon>
        <taxon>Asteroideae</taxon>
        <taxon>Heliantheae alliance</taxon>
        <taxon>Eupatorieae</taxon>
        <taxon>Mikania</taxon>
    </lineage>
</organism>
<keyword evidence="4 6" id="KW-0472">Membrane</keyword>
<evidence type="ECO:0000256" key="5">
    <source>
        <dbReference type="ARBA" id="ARBA00044504"/>
    </source>
</evidence>
<dbReference type="OrthoDB" id="666653at2759"/>
<dbReference type="PROSITE" id="PS50850">
    <property type="entry name" value="MFS"/>
    <property type="match status" value="1"/>
</dbReference>
<feature type="transmembrane region" description="Helical" evidence="6">
    <location>
        <begin position="12"/>
        <end position="36"/>
    </location>
</feature>
<dbReference type="Proteomes" id="UP000326396">
    <property type="component" value="Linkage Group LG6"/>
</dbReference>
<dbReference type="PANTHER" id="PTHR33430:SF14">
    <property type="entry name" value="MATERNAL EFFECT EMBRYO ARREST 60"/>
    <property type="match status" value="1"/>
</dbReference>
<feature type="domain" description="Major facilitator superfamily (MFS) profile" evidence="7">
    <location>
        <begin position="58"/>
        <end position="326"/>
    </location>
</feature>
<dbReference type="InterPro" id="IPR005828">
    <property type="entry name" value="MFS_sugar_transport-like"/>
</dbReference>
<comment type="subcellular location">
    <subcellularLocation>
        <location evidence="1">Membrane</location>
        <topology evidence="1">Multi-pass membrane protein</topology>
    </subcellularLocation>
</comment>
<evidence type="ECO:0000256" key="4">
    <source>
        <dbReference type="ARBA" id="ARBA00023136"/>
    </source>
</evidence>
<protein>
    <recommendedName>
        <fullName evidence="7">Major facilitator superfamily (MFS) profile domain-containing protein</fullName>
    </recommendedName>
</protein>
<evidence type="ECO:0000256" key="3">
    <source>
        <dbReference type="ARBA" id="ARBA00022989"/>
    </source>
</evidence>
<keyword evidence="2 6" id="KW-0812">Transmembrane</keyword>
<dbReference type="InterPro" id="IPR036259">
    <property type="entry name" value="MFS_trans_sf"/>
</dbReference>
<evidence type="ECO:0000256" key="2">
    <source>
        <dbReference type="ARBA" id="ARBA00022692"/>
    </source>
</evidence>
<keyword evidence="3 6" id="KW-1133">Transmembrane helix</keyword>
<keyword evidence="9" id="KW-1185">Reference proteome</keyword>
<dbReference type="Pfam" id="PF00083">
    <property type="entry name" value="Sugar_tr"/>
    <property type="match status" value="1"/>
</dbReference>
<dbReference type="InterPro" id="IPR020846">
    <property type="entry name" value="MFS_dom"/>
</dbReference>
<evidence type="ECO:0000256" key="6">
    <source>
        <dbReference type="SAM" id="Phobius"/>
    </source>
</evidence>
<feature type="transmembrane region" description="Helical" evidence="6">
    <location>
        <begin position="240"/>
        <end position="260"/>
    </location>
</feature>
<dbReference type="Gene3D" id="1.20.1250.20">
    <property type="entry name" value="MFS general substrate transporter like domains"/>
    <property type="match status" value="1"/>
</dbReference>
<evidence type="ECO:0000313" key="9">
    <source>
        <dbReference type="Proteomes" id="UP000326396"/>
    </source>
</evidence>
<dbReference type="GO" id="GO:0022857">
    <property type="term" value="F:transmembrane transporter activity"/>
    <property type="evidence" value="ECO:0007669"/>
    <property type="project" value="InterPro"/>
</dbReference>